<dbReference type="InterPro" id="IPR011009">
    <property type="entry name" value="Kinase-like_dom_sf"/>
</dbReference>
<evidence type="ECO:0000256" key="1">
    <source>
        <dbReference type="SAM" id="MobiDB-lite"/>
    </source>
</evidence>
<protein>
    <recommendedName>
        <fullName evidence="2">Protein kinase domain-containing protein</fullName>
    </recommendedName>
</protein>
<dbReference type="OrthoDB" id="10045021at2759"/>
<dbReference type="InterPro" id="IPR000719">
    <property type="entry name" value="Prot_kinase_dom"/>
</dbReference>
<dbReference type="Proteomes" id="UP000794436">
    <property type="component" value="Unassembled WGS sequence"/>
</dbReference>
<dbReference type="InterPro" id="IPR001245">
    <property type="entry name" value="Ser-Thr/Tyr_kinase_cat_dom"/>
</dbReference>
<proteinExistence type="predicted"/>
<feature type="domain" description="Protein kinase" evidence="2">
    <location>
        <begin position="1"/>
        <end position="305"/>
    </location>
</feature>
<dbReference type="Gene3D" id="3.30.200.20">
    <property type="entry name" value="Phosphorylase Kinase, domain 1"/>
    <property type="match status" value="1"/>
</dbReference>
<accession>A0A8K1CNJ1</accession>
<name>A0A8K1CNJ1_PYTOL</name>
<dbReference type="PROSITE" id="PS50011">
    <property type="entry name" value="PROTEIN_KINASE_DOM"/>
    <property type="match status" value="1"/>
</dbReference>
<dbReference type="Gene3D" id="1.10.510.10">
    <property type="entry name" value="Transferase(Phosphotransferase) domain 1"/>
    <property type="match status" value="1"/>
</dbReference>
<feature type="compositionally biased region" description="Polar residues" evidence="1">
    <location>
        <begin position="385"/>
        <end position="394"/>
    </location>
</feature>
<dbReference type="GO" id="GO:0004672">
    <property type="term" value="F:protein kinase activity"/>
    <property type="evidence" value="ECO:0007669"/>
    <property type="project" value="InterPro"/>
</dbReference>
<feature type="region of interest" description="Disordered" evidence="1">
    <location>
        <begin position="362"/>
        <end position="419"/>
    </location>
</feature>
<organism evidence="3 4">
    <name type="scientific">Pythium oligandrum</name>
    <name type="common">Mycoparasitic fungus</name>
    <dbReference type="NCBI Taxonomy" id="41045"/>
    <lineage>
        <taxon>Eukaryota</taxon>
        <taxon>Sar</taxon>
        <taxon>Stramenopiles</taxon>
        <taxon>Oomycota</taxon>
        <taxon>Peronosporomycetes</taxon>
        <taxon>Pythiales</taxon>
        <taxon>Pythiaceae</taxon>
        <taxon>Pythium</taxon>
    </lineage>
</organism>
<dbReference type="Pfam" id="PF07714">
    <property type="entry name" value="PK_Tyr_Ser-Thr"/>
    <property type="match status" value="1"/>
</dbReference>
<comment type="caution">
    <text evidence="3">The sequence shown here is derived from an EMBL/GenBank/DDBJ whole genome shotgun (WGS) entry which is preliminary data.</text>
</comment>
<evidence type="ECO:0000313" key="4">
    <source>
        <dbReference type="Proteomes" id="UP000794436"/>
    </source>
</evidence>
<reference evidence="3" key="1">
    <citation type="submission" date="2019-03" db="EMBL/GenBank/DDBJ databases">
        <title>Long read genome sequence of the mycoparasitic Pythium oligandrum ATCC 38472 isolated from sugarbeet rhizosphere.</title>
        <authorList>
            <person name="Gaulin E."/>
        </authorList>
    </citation>
    <scope>NUCLEOTIDE SEQUENCE</scope>
    <source>
        <strain evidence="3">ATCC 38472_TT</strain>
    </source>
</reference>
<evidence type="ECO:0000259" key="2">
    <source>
        <dbReference type="PROSITE" id="PS50011"/>
    </source>
</evidence>
<dbReference type="SUPFAM" id="SSF56112">
    <property type="entry name" value="Protein kinase-like (PK-like)"/>
    <property type="match status" value="1"/>
</dbReference>
<sequence>MAFDASLAVLMAAKYCKQYPLFRWREEVLPEIGRREEKLCCRVDLTNLLQDQGQEMLMTLFPAQLSFVDFQKENTLYKLKALMVTMKHPYILPVVDIYYSKGKKGVLVVQPFIATGSLKDRINRSDPSRPYKEKYRLYHASPLEFHEVARFGRQILEALNALRSKGVVCDHLSTGNIVIDQGNARIADIYIPLLAIDRHKDSRELTVSLEARVDVDVLLFGRVLYEMATGMELTTPIPADDVLELLPPEIADVLDLIFYQSKPATDDREAILSIDDESASIISDGSGSSNGDKSIVDTLLECALFTGATDVPPIKTLFSGFRFDSGMKSTIRHSMRINASRNHAYVVQYKEKEALIRARQRAERRVHDEREKNEKRAQQVAVARVQSSTQNKAPSSRRKTYRANSFRSPLDRQPSAASA</sequence>
<dbReference type="AlphaFoldDB" id="A0A8K1CNJ1"/>
<gene>
    <name evidence="3" type="ORF">Poli38472_011948</name>
</gene>
<dbReference type="GO" id="GO:0005524">
    <property type="term" value="F:ATP binding"/>
    <property type="evidence" value="ECO:0007669"/>
    <property type="project" value="InterPro"/>
</dbReference>
<keyword evidence="4" id="KW-1185">Reference proteome</keyword>
<dbReference type="EMBL" id="SPLM01000006">
    <property type="protein sequence ID" value="TMW66832.1"/>
    <property type="molecule type" value="Genomic_DNA"/>
</dbReference>
<feature type="compositionally biased region" description="Basic and acidic residues" evidence="1">
    <location>
        <begin position="362"/>
        <end position="377"/>
    </location>
</feature>
<evidence type="ECO:0000313" key="3">
    <source>
        <dbReference type="EMBL" id="TMW66832.1"/>
    </source>
</evidence>